<name>X1M3L0_9ZZZZ</name>
<comment type="caution">
    <text evidence="1">The sequence shown here is derived from an EMBL/GenBank/DDBJ whole genome shotgun (WGS) entry which is preliminary data.</text>
</comment>
<evidence type="ECO:0000313" key="1">
    <source>
        <dbReference type="EMBL" id="GAI00949.1"/>
    </source>
</evidence>
<organism evidence="1">
    <name type="scientific">marine sediment metagenome</name>
    <dbReference type="NCBI Taxonomy" id="412755"/>
    <lineage>
        <taxon>unclassified sequences</taxon>
        <taxon>metagenomes</taxon>
        <taxon>ecological metagenomes</taxon>
    </lineage>
</organism>
<dbReference type="EMBL" id="BARU01046299">
    <property type="protein sequence ID" value="GAI00949.1"/>
    <property type="molecule type" value="Genomic_DNA"/>
</dbReference>
<sequence length="49" mass="5644">KEDLPKILNKERLKIISDKFKELGFCYITIDIEGFRSGSLNEALSLNED</sequence>
<proteinExistence type="predicted"/>
<protein>
    <recommendedName>
        <fullName evidence="2">TIGR00268 family protein</fullName>
    </recommendedName>
</protein>
<dbReference type="AlphaFoldDB" id="X1M3L0"/>
<evidence type="ECO:0008006" key="2">
    <source>
        <dbReference type="Google" id="ProtNLM"/>
    </source>
</evidence>
<reference evidence="1" key="1">
    <citation type="journal article" date="2014" name="Front. Microbiol.">
        <title>High frequency of phylogenetically diverse reductive dehalogenase-homologous genes in deep subseafloor sedimentary metagenomes.</title>
        <authorList>
            <person name="Kawai M."/>
            <person name="Futagami T."/>
            <person name="Toyoda A."/>
            <person name="Takaki Y."/>
            <person name="Nishi S."/>
            <person name="Hori S."/>
            <person name="Arai W."/>
            <person name="Tsubouchi T."/>
            <person name="Morono Y."/>
            <person name="Uchiyama I."/>
            <person name="Ito T."/>
            <person name="Fujiyama A."/>
            <person name="Inagaki F."/>
            <person name="Takami H."/>
        </authorList>
    </citation>
    <scope>NUCLEOTIDE SEQUENCE</scope>
    <source>
        <strain evidence="1">Expedition CK06-06</strain>
    </source>
</reference>
<accession>X1M3L0</accession>
<feature type="non-terminal residue" evidence="1">
    <location>
        <position position="1"/>
    </location>
</feature>
<gene>
    <name evidence="1" type="ORF">S03H2_69906</name>
</gene>